<dbReference type="InterPro" id="IPR036770">
    <property type="entry name" value="Ankyrin_rpt-contain_sf"/>
</dbReference>
<keyword evidence="16" id="KW-0647">Proteasome</keyword>
<feature type="repeat" description="ANK" evidence="14">
    <location>
        <begin position="181"/>
        <end position="213"/>
    </location>
</feature>
<keyword evidence="3" id="KW-0963">Cytoplasm</keyword>
<evidence type="ECO:0000256" key="11">
    <source>
        <dbReference type="ARBA" id="ARBA00068187"/>
    </source>
</evidence>
<feature type="repeat" description="ANK" evidence="14">
    <location>
        <begin position="214"/>
        <end position="246"/>
    </location>
</feature>
<keyword evidence="17" id="KW-1185">Reference proteome</keyword>
<proteinExistence type="predicted"/>
<feature type="repeat" description="ANK" evidence="14">
    <location>
        <begin position="247"/>
        <end position="279"/>
    </location>
</feature>
<evidence type="ECO:0000313" key="16">
    <source>
        <dbReference type="EMBL" id="KAG8509320.1"/>
    </source>
</evidence>
<evidence type="ECO:0000256" key="12">
    <source>
        <dbReference type="ARBA" id="ARBA00077602"/>
    </source>
</evidence>
<feature type="region of interest" description="Disordered" evidence="15">
    <location>
        <begin position="1"/>
        <end position="20"/>
    </location>
</feature>
<keyword evidence="8" id="KW-0539">Nucleus</keyword>
<dbReference type="Pfam" id="PF12796">
    <property type="entry name" value="Ank_2"/>
    <property type="match status" value="2"/>
</dbReference>
<dbReference type="GO" id="GO:0000502">
    <property type="term" value="C:proteasome complex"/>
    <property type="evidence" value="ECO:0007669"/>
    <property type="project" value="UniProtKB-KW"/>
</dbReference>
<dbReference type="PRINTS" id="PR01415">
    <property type="entry name" value="ANKYRIN"/>
</dbReference>
<dbReference type="GO" id="GO:0006915">
    <property type="term" value="P:apoptotic process"/>
    <property type="evidence" value="ECO:0007669"/>
    <property type="project" value="UniProtKB-KW"/>
</dbReference>
<comment type="subunit">
    <text evidence="10">Part of transient complex containing PSMD10, PSMC4, PSMC5 and PAAF1 formed during the assembly of the 26S proteasome. Stays associated throughout the assembly of the PA700/19S RC and is released upon association with the 20S core. Interacts with PSMC4. Interacts with RB1. Interacts with CDK4. Interacts with MDM2. Interacts with RELA. Associates with a CDK4:CCND2 serine/threonine kinase complex. Interacts with ARHGDIA and increases the interaction between ARHGDIA and RHOA, hence promotes ARHGDIA inactivation of RHOA and ROCK.</text>
</comment>
<evidence type="ECO:0000256" key="5">
    <source>
        <dbReference type="ARBA" id="ARBA00022737"/>
    </source>
</evidence>
<evidence type="ECO:0000256" key="4">
    <source>
        <dbReference type="ARBA" id="ARBA00022703"/>
    </source>
</evidence>
<evidence type="ECO:0000256" key="15">
    <source>
        <dbReference type="SAM" id="MobiDB-lite"/>
    </source>
</evidence>
<keyword evidence="6 14" id="KW-0040">ANK repeat</keyword>
<evidence type="ECO:0000256" key="1">
    <source>
        <dbReference type="ARBA" id="ARBA00004123"/>
    </source>
</evidence>
<keyword evidence="4" id="KW-0053">Apoptosis</keyword>
<dbReference type="PROSITE" id="PS50297">
    <property type="entry name" value="ANK_REP_REGION"/>
    <property type="match status" value="5"/>
</dbReference>
<dbReference type="Gene3D" id="1.25.40.20">
    <property type="entry name" value="Ankyrin repeat-containing domain"/>
    <property type="match status" value="1"/>
</dbReference>
<dbReference type="InterPro" id="IPR002110">
    <property type="entry name" value="Ankyrin_rpt"/>
</dbReference>
<dbReference type="AlphaFoldDB" id="A0A8J6A272"/>
<evidence type="ECO:0000256" key="10">
    <source>
        <dbReference type="ARBA" id="ARBA00062652"/>
    </source>
</evidence>
<dbReference type="FunFam" id="1.25.40.20:FF:000149">
    <property type="entry name" value="26S proteasome non-ATPase regulatory subunit 10 isoform X1"/>
    <property type="match status" value="1"/>
</dbReference>
<evidence type="ECO:0000256" key="6">
    <source>
        <dbReference type="ARBA" id="ARBA00023043"/>
    </source>
</evidence>
<dbReference type="EMBL" id="JAGFMF010011954">
    <property type="protein sequence ID" value="KAG8509320.1"/>
    <property type="molecule type" value="Genomic_DNA"/>
</dbReference>
<evidence type="ECO:0000256" key="2">
    <source>
        <dbReference type="ARBA" id="ARBA00004496"/>
    </source>
</evidence>
<comment type="caution">
    <text evidence="16">The sequence shown here is derived from an EMBL/GenBank/DDBJ whole genome shotgun (WGS) entry which is preliminary data.</text>
</comment>
<sequence>MQLPEAPRDGKRPKGRGRSVIGGALPALLIGIRSRRREAVVGRASRRSWESEMEGCVSNLMVCNLAYTGKLEELKERILADKSLATRTDQVKQRWGLSAAGGRGSEALRACQPCAALAEAGFCEGRIPAHAAASLPWGHVRTRNRAADSRTALHWACSAGHTEIVEFLLQLGVPVNDKDDAGWSPLHIAASAGRDEIVKALLGKGAQVNAVNQNGCTPLHYAASKNRHEIAVMLLEGGANPDAKDHYEATAMHRAAAKGNLKMIHILLYYKASTNIQDTEGNTPLHLACDEERVEEAKLLVSQGASIYIENKEEKTPLQVAKGGLGLILKRMVEG</sequence>
<dbReference type="GO" id="GO:0004842">
    <property type="term" value="F:ubiquitin-protein transferase activity"/>
    <property type="evidence" value="ECO:0007669"/>
    <property type="project" value="TreeGrafter"/>
</dbReference>
<evidence type="ECO:0000256" key="7">
    <source>
        <dbReference type="ARBA" id="ARBA00023186"/>
    </source>
</evidence>
<dbReference type="GO" id="GO:0085020">
    <property type="term" value="P:protein K6-linked ubiquitination"/>
    <property type="evidence" value="ECO:0007669"/>
    <property type="project" value="TreeGrafter"/>
</dbReference>
<dbReference type="PROSITE" id="PS50088">
    <property type="entry name" value="ANK_REPEAT"/>
    <property type="match status" value="5"/>
</dbReference>
<comment type="function">
    <text evidence="9">Acts as a chaperone during the assembly of the 26S proteasome, specifically of the PA700/19S regulatory complex (RC). In the initial step of the base subcomplex assembly is part of an intermediate PSMD10:PSMC4:PSMC5:PAAF1 module which probably assembles with a PSMD5:PSMC2:PSMC1:PSMD2 module. Independently of the proteasome, regulates EGF-induced AKT activation through inhibition of the RHOA/ROCK/PTEN pathway, leading to prolonged AKT activation. Plays an important role in RAS-induced tumorigenesis.</text>
</comment>
<dbReference type="GO" id="GO:0070531">
    <property type="term" value="C:BRCA1-A complex"/>
    <property type="evidence" value="ECO:0007669"/>
    <property type="project" value="TreeGrafter"/>
</dbReference>
<dbReference type="Pfam" id="PF00023">
    <property type="entry name" value="Ank"/>
    <property type="match status" value="1"/>
</dbReference>
<reference evidence="16" key="1">
    <citation type="journal article" date="2021" name="Evol. Appl.">
        <title>The genome of the Pyrenean desman and the effects of bottlenecks and inbreeding on the genomic landscape of an endangered species.</title>
        <authorList>
            <person name="Escoda L."/>
            <person name="Castresana J."/>
        </authorList>
    </citation>
    <scope>NUCLEOTIDE SEQUENCE</scope>
    <source>
        <tissue evidence="16">Spleen</tissue>
    </source>
</reference>
<feature type="compositionally biased region" description="Basic and acidic residues" evidence="15">
    <location>
        <begin position="1"/>
        <end position="12"/>
    </location>
</feature>
<dbReference type="PANTHER" id="PTHR24171:SF9">
    <property type="entry name" value="ANKYRIN REPEAT DOMAIN-CONTAINING PROTEIN 39"/>
    <property type="match status" value="1"/>
</dbReference>
<evidence type="ECO:0000256" key="8">
    <source>
        <dbReference type="ARBA" id="ARBA00023242"/>
    </source>
</evidence>
<accession>A0A8J6A272</accession>
<evidence type="ECO:0000256" key="14">
    <source>
        <dbReference type="PROSITE-ProRule" id="PRU00023"/>
    </source>
</evidence>
<dbReference type="PANTHER" id="PTHR24171">
    <property type="entry name" value="ANKYRIN REPEAT DOMAIN-CONTAINING PROTEIN 39-RELATED"/>
    <property type="match status" value="1"/>
</dbReference>
<name>A0A8J6A272_GALPY</name>
<feature type="repeat" description="ANK" evidence="14">
    <location>
        <begin position="148"/>
        <end position="180"/>
    </location>
</feature>
<gene>
    <name evidence="16" type="ORF">J0S82_000331</name>
</gene>
<dbReference type="SMART" id="SM00248">
    <property type="entry name" value="ANK"/>
    <property type="match status" value="5"/>
</dbReference>
<organism evidence="16 17">
    <name type="scientific">Galemys pyrenaicus</name>
    <name type="common">Iberian desman</name>
    <name type="synonym">Pyrenean desman</name>
    <dbReference type="NCBI Taxonomy" id="202257"/>
    <lineage>
        <taxon>Eukaryota</taxon>
        <taxon>Metazoa</taxon>
        <taxon>Chordata</taxon>
        <taxon>Craniata</taxon>
        <taxon>Vertebrata</taxon>
        <taxon>Euteleostomi</taxon>
        <taxon>Mammalia</taxon>
        <taxon>Eutheria</taxon>
        <taxon>Laurasiatheria</taxon>
        <taxon>Eulipotyphla</taxon>
        <taxon>Talpidae</taxon>
        <taxon>Galemys</taxon>
    </lineage>
</organism>
<dbReference type="GO" id="GO:0005737">
    <property type="term" value="C:cytoplasm"/>
    <property type="evidence" value="ECO:0007669"/>
    <property type="project" value="UniProtKB-SubCell"/>
</dbReference>
<dbReference type="SUPFAM" id="SSF48403">
    <property type="entry name" value="Ankyrin repeat"/>
    <property type="match status" value="1"/>
</dbReference>
<protein>
    <recommendedName>
        <fullName evidence="11">26S proteasome non-ATPase regulatory subunit 10</fullName>
    </recommendedName>
    <alternativeName>
        <fullName evidence="12">26S proteasome regulatory subunit p28</fullName>
    </alternativeName>
    <alternativeName>
        <fullName evidence="13">Gankyrin</fullName>
    </alternativeName>
</protein>
<feature type="repeat" description="ANK" evidence="14">
    <location>
        <begin position="280"/>
        <end position="312"/>
    </location>
</feature>
<dbReference type="OrthoDB" id="1577640at2759"/>
<evidence type="ECO:0000256" key="3">
    <source>
        <dbReference type="ARBA" id="ARBA00022490"/>
    </source>
</evidence>
<dbReference type="Proteomes" id="UP000700334">
    <property type="component" value="Unassembled WGS sequence"/>
</dbReference>
<keyword evidence="7" id="KW-0143">Chaperone</keyword>
<evidence type="ECO:0000256" key="13">
    <source>
        <dbReference type="ARBA" id="ARBA00077685"/>
    </source>
</evidence>
<evidence type="ECO:0000313" key="17">
    <source>
        <dbReference type="Proteomes" id="UP000700334"/>
    </source>
</evidence>
<evidence type="ECO:0000256" key="9">
    <source>
        <dbReference type="ARBA" id="ARBA00059111"/>
    </source>
</evidence>
<keyword evidence="5" id="KW-0677">Repeat</keyword>
<comment type="subcellular location">
    <subcellularLocation>
        <location evidence="2">Cytoplasm</location>
    </subcellularLocation>
    <subcellularLocation>
        <location evidence="1">Nucleus</location>
    </subcellularLocation>
</comment>
<dbReference type="GO" id="GO:0031436">
    <property type="term" value="C:BRCA1-BARD1 complex"/>
    <property type="evidence" value="ECO:0007669"/>
    <property type="project" value="TreeGrafter"/>
</dbReference>